<dbReference type="InterPro" id="IPR004431">
    <property type="entry name" value="3-IsopropMal_deHydase_ssu"/>
</dbReference>
<evidence type="ECO:0000313" key="13">
    <source>
        <dbReference type="Proteomes" id="UP001499852"/>
    </source>
</evidence>
<dbReference type="Pfam" id="PF00694">
    <property type="entry name" value="Aconitase_C"/>
    <property type="match status" value="1"/>
</dbReference>
<proteinExistence type="inferred from homology"/>
<dbReference type="EC" id="4.2.1.33" evidence="6"/>
<evidence type="ECO:0000256" key="9">
    <source>
        <dbReference type="ARBA" id="ARBA00023239"/>
    </source>
</evidence>
<keyword evidence="9" id="KW-0456">Lyase</keyword>
<gene>
    <name evidence="12" type="primary">leuD</name>
    <name evidence="12" type="ORF">GCM10023213_10390</name>
</gene>
<dbReference type="InterPro" id="IPR050075">
    <property type="entry name" value="LeuD"/>
</dbReference>
<comment type="function">
    <text evidence="2">Catalyzes the isomerization between 2-isopropylmalate and 3-isopropylmalate, via the formation of 2-isopropylmaleate.</text>
</comment>
<comment type="pathway">
    <text evidence="3">Amino-acid biosynthesis; L-leucine biosynthesis; L-leucine from 3-methyl-2-oxobutanoate: step 2/4.</text>
</comment>
<dbReference type="EMBL" id="BAABIA010000002">
    <property type="protein sequence ID" value="GAA5136047.1"/>
    <property type="molecule type" value="Genomic_DNA"/>
</dbReference>
<comment type="subunit">
    <text evidence="5">Heterodimer of LeuC and LeuD.</text>
</comment>
<dbReference type="SUPFAM" id="SSF52016">
    <property type="entry name" value="LeuD/IlvD-like"/>
    <property type="match status" value="1"/>
</dbReference>
<reference evidence="13" key="1">
    <citation type="journal article" date="2019" name="Int. J. Syst. Evol. Microbiol.">
        <title>The Global Catalogue of Microorganisms (GCM) 10K type strain sequencing project: providing services to taxonomists for standard genome sequencing and annotation.</title>
        <authorList>
            <consortium name="The Broad Institute Genomics Platform"/>
            <consortium name="The Broad Institute Genome Sequencing Center for Infectious Disease"/>
            <person name="Wu L."/>
            <person name="Ma J."/>
        </authorList>
    </citation>
    <scope>NUCLEOTIDE SEQUENCE [LARGE SCALE GENOMIC DNA]</scope>
    <source>
        <strain evidence="13">JCM 18053</strain>
    </source>
</reference>
<accession>A0ABP9P0D3</accession>
<comment type="catalytic activity">
    <reaction evidence="1">
        <text>(2R,3S)-3-isopropylmalate = (2S)-2-isopropylmalate</text>
        <dbReference type="Rhea" id="RHEA:32287"/>
        <dbReference type="ChEBI" id="CHEBI:1178"/>
        <dbReference type="ChEBI" id="CHEBI:35121"/>
        <dbReference type="EC" id="4.2.1.33"/>
    </reaction>
</comment>
<comment type="similarity">
    <text evidence="4">Belongs to the LeuD family. LeuD type 1 subfamily.</text>
</comment>
<keyword evidence="13" id="KW-1185">Reference proteome</keyword>
<dbReference type="CDD" id="cd01577">
    <property type="entry name" value="IPMI_Swivel"/>
    <property type="match status" value="1"/>
</dbReference>
<feature type="domain" description="Aconitase A/isopropylmalate dehydratase small subunit swivel" evidence="11">
    <location>
        <begin position="11"/>
        <end position="122"/>
    </location>
</feature>
<dbReference type="PANTHER" id="PTHR43345:SF5">
    <property type="entry name" value="3-ISOPROPYLMALATE DEHYDRATASE SMALL SUBUNIT"/>
    <property type="match status" value="1"/>
</dbReference>
<evidence type="ECO:0000256" key="4">
    <source>
        <dbReference type="ARBA" id="ARBA00009845"/>
    </source>
</evidence>
<evidence type="ECO:0000256" key="6">
    <source>
        <dbReference type="ARBA" id="ARBA00011998"/>
    </source>
</evidence>
<protein>
    <recommendedName>
        <fullName evidence="6">3-isopropylmalate dehydratase</fullName>
        <ecNumber evidence="6">4.2.1.33</ecNumber>
    </recommendedName>
</protein>
<dbReference type="PANTHER" id="PTHR43345">
    <property type="entry name" value="3-ISOPROPYLMALATE DEHYDRATASE SMALL SUBUNIT 2-RELATED-RELATED"/>
    <property type="match status" value="1"/>
</dbReference>
<evidence type="ECO:0000256" key="8">
    <source>
        <dbReference type="ARBA" id="ARBA00022605"/>
    </source>
</evidence>
<keyword evidence="10" id="KW-0100">Branched-chain amino acid biosynthesis</keyword>
<dbReference type="Proteomes" id="UP001499852">
    <property type="component" value="Unassembled WGS sequence"/>
</dbReference>
<dbReference type="InterPro" id="IPR033940">
    <property type="entry name" value="IPMI_Swivel"/>
</dbReference>
<comment type="caution">
    <text evidence="12">The sequence shown here is derived from an EMBL/GenBank/DDBJ whole genome shotgun (WGS) entry which is preliminary data.</text>
</comment>
<keyword evidence="7" id="KW-0432">Leucine biosynthesis</keyword>
<evidence type="ECO:0000256" key="10">
    <source>
        <dbReference type="ARBA" id="ARBA00023304"/>
    </source>
</evidence>
<dbReference type="InterPro" id="IPR015928">
    <property type="entry name" value="Aconitase/3IPM_dehydase_swvl"/>
</dbReference>
<dbReference type="NCBIfam" id="TIGR00171">
    <property type="entry name" value="leuD"/>
    <property type="match status" value="1"/>
</dbReference>
<name>A0ABP9P0D3_9BACT</name>
<evidence type="ECO:0000313" key="12">
    <source>
        <dbReference type="EMBL" id="GAA5136047.1"/>
    </source>
</evidence>
<dbReference type="NCBIfam" id="NF002458">
    <property type="entry name" value="PRK01641.1"/>
    <property type="match status" value="1"/>
</dbReference>
<sequence length="204" mass="21792">MSGSSTMALAKITQVSGTAVHVPGSDIDTDRIIPARFMKCVTFDGLGEFAFYDVRFDKDGKPTGHPLDDPRFKGASILLSGTNFGCGSSREHAPQALYRFGFRAVIAQSFAEIFFGNCTTLGIPCVIASAEDIAKLAAAVEVNPAIQVTVDVENNRVVFGDDSFSVKIASTAHEALTSGKWDPIAELLESKEAIHGRMSAMGWV</sequence>
<evidence type="ECO:0000256" key="5">
    <source>
        <dbReference type="ARBA" id="ARBA00011271"/>
    </source>
</evidence>
<evidence type="ECO:0000256" key="2">
    <source>
        <dbReference type="ARBA" id="ARBA00002695"/>
    </source>
</evidence>
<evidence type="ECO:0000256" key="1">
    <source>
        <dbReference type="ARBA" id="ARBA00000491"/>
    </source>
</evidence>
<dbReference type="InterPro" id="IPR000573">
    <property type="entry name" value="AconitaseA/IPMdHydase_ssu_swvl"/>
</dbReference>
<organism evidence="12 13">
    <name type="scientific">Prosthecobacter algae</name>
    <dbReference type="NCBI Taxonomy" id="1144682"/>
    <lineage>
        <taxon>Bacteria</taxon>
        <taxon>Pseudomonadati</taxon>
        <taxon>Verrucomicrobiota</taxon>
        <taxon>Verrucomicrobiia</taxon>
        <taxon>Verrucomicrobiales</taxon>
        <taxon>Verrucomicrobiaceae</taxon>
        <taxon>Prosthecobacter</taxon>
    </lineage>
</organism>
<evidence type="ECO:0000256" key="7">
    <source>
        <dbReference type="ARBA" id="ARBA00022430"/>
    </source>
</evidence>
<dbReference type="Gene3D" id="3.20.19.10">
    <property type="entry name" value="Aconitase, domain 4"/>
    <property type="match status" value="1"/>
</dbReference>
<evidence type="ECO:0000259" key="11">
    <source>
        <dbReference type="Pfam" id="PF00694"/>
    </source>
</evidence>
<keyword evidence="8" id="KW-0028">Amino-acid biosynthesis</keyword>
<evidence type="ECO:0000256" key="3">
    <source>
        <dbReference type="ARBA" id="ARBA00004729"/>
    </source>
</evidence>